<dbReference type="PANTHER" id="PTHR47839:SF1">
    <property type="entry name" value="DOMAIN PROTEIN, PUTATIVE (AFU_ORTHOLOGUE AFUA_6G04830)-RELATED"/>
    <property type="match status" value="1"/>
</dbReference>
<protein>
    <recommendedName>
        <fullName evidence="2">Sacsin/Nov domain-containing protein</fullName>
    </recommendedName>
</protein>
<proteinExistence type="predicted"/>
<evidence type="ECO:0000256" key="1">
    <source>
        <dbReference type="SAM" id="MobiDB-lite"/>
    </source>
</evidence>
<dbReference type="InterPro" id="IPR036890">
    <property type="entry name" value="HATPase_C_sf"/>
</dbReference>
<evidence type="ECO:0000313" key="4">
    <source>
        <dbReference type="Proteomes" id="UP000053095"/>
    </source>
</evidence>
<comment type="caution">
    <text evidence="3">The sequence shown here is derived from an EMBL/GenBank/DDBJ whole genome shotgun (WGS) entry which is preliminary data.</text>
</comment>
<feature type="compositionally biased region" description="Basic and acidic residues" evidence="1">
    <location>
        <begin position="1419"/>
        <end position="1439"/>
    </location>
</feature>
<dbReference type="Proteomes" id="UP000053095">
    <property type="component" value="Unassembled WGS sequence"/>
</dbReference>
<dbReference type="InterPro" id="IPR058210">
    <property type="entry name" value="SACS/Nov_dom"/>
</dbReference>
<dbReference type="EMBL" id="DF933830">
    <property type="protein sequence ID" value="GAM39810.1"/>
    <property type="molecule type" value="Genomic_DNA"/>
</dbReference>
<organism evidence="3 4">
    <name type="scientific">Talaromyces pinophilus</name>
    <name type="common">Penicillium pinophilum</name>
    <dbReference type="NCBI Taxonomy" id="128442"/>
    <lineage>
        <taxon>Eukaryota</taxon>
        <taxon>Fungi</taxon>
        <taxon>Dikarya</taxon>
        <taxon>Ascomycota</taxon>
        <taxon>Pezizomycotina</taxon>
        <taxon>Eurotiomycetes</taxon>
        <taxon>Eurotiomycetidae</taxon>
        <taxon>Eurotiales</taxon>
        <taxon>Trichocomaceae</taxon>
        <taxon>Talaromyces</taxon>
        <taxon>Talaromyces sect. Talaromyces</taxon>
    </lineage>
</organism>
<accession>A0A6V8HEA2</accession>
<feature type="domain" description="Sacsin/Nov" evidence="2">
    <location>
        <begin position="32"/>
        <end position="152"/>
    </location>
</feature>
<sequence length="1736" mass="193843">MAHSIDFNALKARTMGSSNDEEAVTVDTRGLISKVLSRYSGKWTVLREMIQNAADASATRVTVKFETLPSTTVPLPNSADQTVTLKHVISHHALRRLMISNNGHAFTEKDWARLKRIADGNPDETKIGAFGVGFYSVFDDCEEPFVSSGNAAMAFYWKGNSLFTRRLELSGSDASPDTTFVLDYRNNSSPVPSLLELAKFLATSLTFVGLENIDLWVDNWKLLALTKKVAPSEKVTIPRDIETKTAEGLMKVTSVTREVAQVDAAWMKIIEWSPQTALAARLEGMRDTTTTLRSFFSKFTGSSITSDKSPTESVERMGDGEDLTQNQKASVFLHINTASVQPSISSSLASELERATRKPPPKRTTIAILTPSYSTDNSSKNSKILSSVLPSKSGRIFIGFPTHQTTGLNAHISAPSVIPTVERESIDLNTRYISRWNIEMLRAAGIVCRIAWTADMSSIKNRIALKSGPKVRKDDIMPFIPEAIHTANQFSFRESTPSATLGQTIEDSFWMCNKNASIEILSTCGVLPSHHVRIAPKDLSFMDGIPSLPDALVETAKDFIKKLIDVGLVTEVTVSDIKRELENSALTSGQLAEFLSWIGKRAASGELDQKTTLALLSAAVANEEPSEGQPGRLLMLAGIDCYLNPARIPSDLPIPPSVIPFKYTKSLEKRQLDAIGWKELQIVPWLRWLVENAGNRSVLPVENDLTHTASFAAQILPVLSKQWDLLSQSSKQTVIDTLQPQTVIPVKKGMKRPEEAYFPSVRLFDDLPVVFGLSNVKDKFLAALGVRKTVELGVIFERLLNEPDPTVSTENVKPKWSHVDLIKYLTSVRDDIPAKDIERLKQAKICLAEDSSSRKRYKISELFEPQDSHRKLGLLVIDWPGKYLSHSKEAQFLSTLGLKHHPSAIEVIEIMAKAALAEDTALQAKAMTYFITEYHGNKYNQVNMELVTIPFLPIEGNKKLSIPKDCFTHEGAALFGFDILRRDLHPHSTIFGVREHPPVMECVQSILKAPPKTLGEARSVFAYMAVRIPELKGADTTRLGDAAIIPIPNGTTSEKRPVMRYVSPKNCYLGDSEDFKDIFDFVNFGQMGNLFLQAVGSKQEPTKVEVAQMLVKEPARISSRFQSPEKYLNLLRSLADNLSTLKRHKDLFREMMKAPFLLASKELPAAPSSAVARKATSDEASDMFEDDEQGIREWRLTAAKDAVIVDDYQSYTLFKEHIFAAPQEESLEKLYAALGTPILSTLVEERANWGAKSSDQTSAVKLQKIINERTRLFLHEHSPDSVKHDTKWLEKHLGIVVVHSISLRRSLKNMGATHSQKRRAIITSQGSDRTLWISPGNYDFYEISQALVHILLARPKLHSILTLEMLLKTDLYELRARGYNVERILKKKQQEARMAEDLRQKELEEERLRIQEREAERLKLQSEREVEERNHQQQQHEHAMPGLFPDSPSNQRQGEEGHSGIDQDFNPRGLFSNLSKRFGLDDNKRGQNPFQSLFKNRATQEDGRPGPSSEASPPPYSETDPRGQNQGSSTNPDEPKTVTSPNQLHNNLLSAISACRPHGASGVYSRPATNQVSETKSYCDERPSHDLEYVATLPSRLHFLSAKSVTDRSAFLSENSVGINAFAKVLVECASVFSVRLESISVFYDPAGKTIAFNRSGSLFCNYLFFKQLHQARLSQDPIGGRADALVYWWVILCHELAHNLVEDHSSDHSFYTEGFVTQYFSKVAEKLLTNAPQSS</sequence>
<dbReference type="NCBIfam" id="NF047352">
    <property type="entry name" value="P_loop_sacsin"/>
    <property type="match status" value="1"/>
</dbReference>
<dbReference type="Pfam" id="PF25794">
    <property type="entry name" value="SACS"/>
    <property type="match status" value="1"/>
</dbReference>
<keyword evidence="4" id="KW-1185">Reference proteome</keyword>
<dbReference type="InterPro" id="IPR022155">
    <property type="entry name" value="DUF3684"/>
</dbReference>
<dbReference type="Pfam" id="PF12449">
    <property type="entry name" value="DUF3684"/>
    <property type="match status" value="1"/>
</dbReference>
<gene>
    <name evidence="3" type="ORF">TCE0_034r11655</name>
</gene>
<dbReference type="SUPFAM" id="SSF55874">
    <property type="entry name" value="ATPase domain of HSP90 chaperone/DNA topoisomerase II/histidine kinase"/>
    <property type="match status" value="1"/>
</dbReference>
<evidence type="ECO:0000313" key="3">
    <source>
        <dbReference type="EMBL" id="GAM39810.1"/>
    </source>
</evidence>
<evidence type="ECO:0000259" key="2">
    <source>
        <dbReference type="Pfam" id="PF25794"/>
    </source>
</evidence>
<dbReference type="PANTHER" id="PTHR47839">
    <property type="entry name" value="DOMAIN PROTEIN, PUTATIVE (AFU_ORTHOLOGUE AFUA_6G04830)-RELATED"/>
    <property type="match status" value="1"/>
</dbReference>
<feature type="region of interest" description="Disordered" evidence="1">
    <location>
        <begin position="1419"/>
        <end position="1542"/>
    </location>
</feature>
<dbReference type="Gene3D" id="3.30.565.10">
    <property type="entry name" value="Histidine kinase-like ATPase, C-terminal domain"/>
    <property type="match status" value="1"/>
</dbReference>
<reference evidence="4" key="1">
    <citation type="journal article" date="2015" name="Genome Announc.">
        <title>Draft genome sequence of Talaromyces cellulolyticus strain Y-94, a source of lignocellulosic biomass-degrading enzymes.</title>
        <authorList>
            <person name="Fujii T."/>
            <person name="Koike H."/>
            <person name="Sawayama S."/>
            <person name="Yano S."/>
            <person name="Inoue H."/>
        </authorList>
    </citation>
    <scope>NUCLEOTIDE SEQUENCE [LARGE SCALE GENOMIC DNA]</scope>
    <source>
        <strain evidence="4">Y-94</strain>
    </source>
</reference>
<feature type="compositionally biased region" description="Polar residues" evidence="1">
    <location>
        <begin position="1522"/>
        <end position="1542"/>
    </location>
</feature>
<name>A0A6V8HEA2_TALPI</name>